<name>A0A0Q3SXQ2_9HYPH</name>
<accession>A0A0Q3SXQ2</accession>
<reference evidence="1 2" key="1">
    <citation type="submission" date="2015-10" db="EMBL/GenBank/DDBJ databases">
        <title>Draft genome of Bosea thiooxidans.</title>
        <authorList>
            <person name="Wang X."/>
        </authorList>
    </citation>
    <scope>NUCLEOTIDE SEQUENCE [LARGE SCALE GENOMIC DNA]</scope>
    <source>
        <strain evidence="1 2">CGMCC 9174</strain>
    </source>
</reference>
<comment type="caution">
    <text evidence="1">The sequence shown here is derived from an EMBL/GenBank/DDBJ whole genome shotgun (WGS) entry which is preliminary data.</text>
</comment>
<dbReference type="Proteomes" id="UP000051562">
    <property type="component" value="Unassembled WGS sequence"/>
</dbReference>
<gene>
    <name evidence="1" type="ORF">ARD30_16300</name>
</gene>
<protein>
    <submittedName>
        <fullName evidence="1">Uncharacterized protein</fullName>
    </submittedName>
</protein>
<organism evidence="1 2">
    <name type="scientific">Bosea thiooxidans</name>
    <dbReference type="NCBI Taxonomy" id="53254"/>
    <lineage>
        <taxon>Bacteria</taxon>
        <taxon>Pseudomonadati</taxon>
        <taxon>Pseudomonadota</taxon>
        <taxon>Alphaproteobacteria</taxon>
        <taxon>Hyphomicrobiales</taxon>
        <taxon>Boseaceae</taxon>
        <taxon>Bosea</taxon>
    </lineage>
</organism>
<keyword evidence="2" id="KW-1185">Reference proteome</keyword>
<evidence type="ECO:0000313" key="2">
    <source>
        <dbReference type="Proteomes" id="UP000051562"/>
    </source>
</evidence>
<sequence>MDEPSTPDEAAVAAAIAEFGDRPSLNDYRLAVQAHIDATAQQRSYDTGISCASYVGSTNPVWAAEAAAFTAWRDDVWAYAYAELAKVQNGQRPQPTVETILAELPALTWPA</sequence>
<evidence type="ECO:0000313" key="1">
    <source>
        <dbReference type="EMBL" id="KQK30042.1"/>
    </source>
</evidence>
<proteinExistence type="predicted"/>
<dbReference type="AlphaFoldDB" id="A0A0Q3SXQ2"/>
<dbReference type="EMBL" id="LMAR01000044">
    <property type="protein sequence ID" value="KQK30042.1"/>
    <property type="molecule type" value="Genomic_DNA"/>
</dbReference>